<keyword evidence="2" id="KW-1133">Transmembrane helix</keyword>
<feature type="transmembrane region" description="Helical" evidence="2">
    <location>
        <begin position="13"/>
        <end position="36"/>
    </location>
</feature>
<dbReference type="Proteomes" id="UP001222027">
    <property type="component" value="Unassembled WGS sequence"/>
</dbReference>
<organism evidence="4 5">
    <name type="scientific">Ensete ventricosum</name>
    <name type="common">Abyssinian banana</name>
    <name type="synonym">Musa ensete</name>
    <dbReference type="NCBI Taxonomy" id="4639"/>
    <lineage>
        <taxon>Eukaryota</taxon>
        <taxon>Viridiplantae</taxon>
        <taxon>Streptophyta</taxon>
        <taxon>Embryophyta</taxon>
        <taxon>Tracheophyta</taxon>
        <taxon>Spermatophyta</taxon>
        <taxon>Magnoliopsida</taxon>
        <taxon>Liliopsida</taxon>
        <taxon>Zingiberales</taxon>
        <taxon>Musaceae</taxon>
        <taxon>Ensete</taxon>
    </lineage>
</organism>
<dbReference type="PANTHER" id="PTHR33098">
    <property type="entry name" value="COTTON FIBER (DUF761)"/>
    <property type="match status" value="1"/>
</dbReference>
<evidence type="ECO:0000256" key="1">
    <source>
        <dbReference type="SAM" id="MobiDB-lite"/>
    </source>
</evidence>
<keyword evidence="5" id="KW-1185">Reference proteome</keyword>
<sequence length="220" mass="24081">MLEESLPSILASVYGWFTPAVLFVLLNLVIGSIAVASKSSGADGHHHQHQSGPEADDGGRAYPGRSLSRSPSVVLDCLRSFNIHRYCSGEIPSPFEPAPTTRAEVLYENPNPVVEAEDEQQQHFGRSQSDVQPTAGEMPPKLPVRIKKSAFAHLEEAEAEAEAEGSGGGAEVDARADDFINRFRQQLRLQRLESIARYKEGAAQPPTLAIQLVMRQRQQI</sequence>
<evidence type="ECO:0000313" key="4">
    <source>
        <dbReference type="EMBL" id="KAJ8505701.1"/>
    </source>
</evidence>
<dbReference type="EMBL" id="JAQQAF010000002">
    <property type="protein sequence ID" value="KAJ8505701.1"/>
    <property type="molecule type" value="Genomic_DNA"/>
</dbReference>
<accession>A0AAV8RL58</accession>
<dbReference type="Pfam" id="PF05553">
    <property type="entry name" value="DUF761"/>
    <property type="match status" value="1"/>
</dbReference>
<dbReference type="InterPro" id="IPR025520">
    <property type="entry name" value="DUF4408"/>
</dbReference>
<name>A0AAV8RL58_ENSVE</name>
<evidence type="ECO:0000313" key="5">
    <source>
        <dbReference type="Proteomes" id="UP001222027"/>
    </source>
</evidence>
<dbReference type="InterPro" id="IPR008480">
    <property type="entry name" value="DUF761_pln"/>
</dbReference>
<dbReference type="PANTHER" id="PTHR33098:SF53">
    <property type="entry name" value="OS05G0540900 PROTEIN"/>
    <property type="match status" value="1"/>
</dbReference>
<dbReference type="Pfam" id="PF14364">
    <property type="entry name" value="DUF4408"/>
    <property type="match status" value="1"/>
</dbReference>
<feature type="region of interest" description="Disordered" evidence="1">
    <location>
        <begin position="39"/>
        <end position="68"/>
    </location>
</feature>
<gene>
    <name evidence="4" type="ORF">OPV22_006587</name>
</gene>
<evidence type="ECO:0000259" key="3">
    <source>
        <dbReference type="Pfam" id="PF14364"/>
    </source>
</evidence>
<evidence type="ECO:0000256" key="2">
    <source>
        <dbReference type="SAM" id="Phobius"/>
    </source>
</evidence>
<protein>
    <recommendedName>
        <fullName evidence="3">DUF4408 domain-containing protein</fullName>
    </recommendedName>
</protein>
<proteinExistence type="predicted"/>
<reference evidence="4 5" key="1">
    <citation type="submission" date="2022-12" db="EMBL/GenBank/DDBJ databases">
        <title>Chromosome-scale assembly of the Ensete ventricosum genome.</title>
        <authorList>
            <person name="Dussert Y."/>
            <person name="Stocks J."/>
            <person name="Wendawek A."/>
            <person name="Woldeyes F."/>
            <person name="Nichols R.A."/>
            <person name="Borrell J.S."/>
        </authorList>
    </citation>
    <scope>NUCLEOTIDE SEQUENCE [LARGE SCALE GENOMIC DNA]</scope>
    <source>
        <strain evidence="5">cv. Maze</strain>
        <tissue evidence="4">Seeds</tissue>
    </source>
</reference>
<comment type="caution">
    <text evidence="4">The sequence shown here is derived from an EMBL/GenBank/DDBJ whole genome shotgun (WGS) entry which is preliminary data.</text>
</comment>
<dbReference type="AlphaFoldDB" id="A0AAV8RL58"/>
<keyword evidence="2" id="KW-0472">Membrane</keyword>
<keyword evidence="2" id="KW-0812">Transmembrane</keyword>
<feature type="domain" description="DUF4408" evidence="3">
    <location>
        <begin position="7"/>
        <end position="38"/>
    </location>
</feature>